<sequence length="231" mass="25628">MSANRCSCTHPSQVSGQYGTTRGSRSFRVRAAAAQTQDGPVVRLAVSAATATLRLLQGRKDIPDVAAEGPAQPRPGTIAELMQCIEMDFERGYIITGIIGDEAYSPGCFFGDPTVSFSGLQKWKQNLQLLVPFLEEPMLDMRSLEQLPRQLPSDPLLLKSVWKLETYLKFPWRPLISVLGVTEYTVDEAELQVSRHVETWNISGVQAIGQIFRPSDRSTLPFMSAAQRKTQ</sequence>
<organism evidence="2 3">
    <name type="scientific">Apatococcus fuscideae</name>
    <dbReference type="NCBI Taxonomy" id="2026836"/>
    <lineage>
        <taxon>Eukaryota</taxon>
        <taxon>Viridiplantae</taxon>
        <taxon>Chlorophyta</taxon>
        <taxon>core chlorophytes</taxon>
        <taxon>Trebouxiophyceae</taxon>
        <taxon>Chlorellales</taxon>
        <taxon>Chlorellaceae</taxon>
        <taxon>Apatococcus</taxon>
    </lineage>
</organism>
<keyword evidence="3" id="KW-1185">Reference proteome</keyword>
<proteinExistence type="predicted"/>
<dbReference type="Proteomes" id="UP001485043">
    <property type="component" value="Unassembled WGS sequence"/>
</dbReference>
<dbReference type="InterPro" id="IPR018790">
    <property type="entry name" value="DUF2358"/>
</dbReference>
<evidence type="ECO:0000313" key="3">
    <source>
        <dbReference type="Proteomes" id="UP001485043"/>
    </source>
</evidence>
<name>A0AAW1SPH7_9CHLO</name>
<protein>
    <submittedName>
        <fullName evidence="2">Uncharacterized protein</fullName>
    </submittedName>
</protein>
<dbReference type="AlphaFoldDB" id="A0AAW1SPH7"/>
<dbReference type="Pfam" id="PF10184">
    <property type="entry name" value="DUF2358"/>
    <property type="match status" value="1"/>
</dbReference>
<dbReference type="PANTHER" id="PTHR34123">
    <property type="entry name" value="OS04G0578200 PROTEIN"/>
    <property type="match status" value="1"/>
</dbReference>
<evidence type="ECO:0000256" key="1">
    <source>
        <dbReference type="SAM" id="MobiDB-lite"/>
    </source>
</evidence>
<accession>A0AAW1SPH7</accession>
<feature type="region of interest" description="Disordered" evidence="1">
    <location>
        <begin position="1"/>
        <end position="21"/>
    </location>
</feature>
<evidence type="ECO:0000313" key="2">
    <source>
        <dbReference type="EMBL" id="KAK9850448.1"/>
    </source>
</evidence>
<gene>
    <name evidence="2" type="ORF">WJX84_007932</name>
</gene>
<comment type="caution">
    <text evidence="2">The sequence shown here is derived from an EMBL/GenBank/DDBJ whole genome shotgun (WGS) entry which is preliminary data.</text>
</comment>
<dbReference type="EMBL" id="JALJOV010001290">
    <property type="protein sequence ID" value="KAK9850448.1"/>
    <property type="molecule type" value="Genomic_DNA"/>
</dbReference>
<dbReference type="PANTHER" id="PTHR34123:SF4">
    <property type="entry name" value="PHOSPHORIBOSYLTRANSFERASE-LIKE PROTEIN, PUTATIVE (DUF2358)-RELATED"/>
    <property type="match status" value="1"/>
</dbReference>
<reference evidence="2 3" key="1">
    <citation type="journal article" date="2024" name="Nat. Commun.">
        <title>Phylogenomics reveals the evolutionary origins of lichenization in chlorophyte algae.</title>
        <authorList>
            <person name="Puginier C."/>
            <person name="Libourel C."/>
            <person name="Otte J."/>
            <person name="Skaloud P."/>
            <person name="Haon M."/>
            <person name="Grisel S."/>
            <person name="Petersen M."/>
            <person name="Berrin J.G."/>
            <person name="Delaux P.M."/>
            <person name="Dal Grande F."/>
            <person name="Keller J."/>
        </authorList>
    </citation>
    <scope>NUCLEOTIDE SEQUENCE [LARGE SCALE GENOMIC DNA]</scope>
    <source>
        <strain evidence="2 3">SAG 2523</strain>
    </source>
</reference>